<dbReference type="PROSITE" id="PS51186">
    <property type="entry name" value="GNAT"/>
    <property type="match status" value="1"/>
</dbReference>
<sequence>MPKPSPSEGAGPELRPTSSIRQYRAADRADVYRVCLLTGDAGTDATGLYLDETVVADIYAGPYLELEPDLSFVVDTDRGVEGYIIGTADTRQFVRRYREHWLPGFADRHARPAAALGVALGTELSLAEEMADRGYRPENMLIDEVDEFPAHLHINLLPSLQGQGLGRELIRTLLAALRERGVAAVHLGVSPTNASASAFYRRLGFTELGSSTPEHPLFGIRTDAPV</sequence>
<reference evidence="3" key="1">
    <citation type="journal article" date="2019" name="Int. J. Syst. Evol. Microbiol.">
        <title>The Global Catalogue of Microorganisms (GCM) 10K type strain sequencing project: providing services to taxonomists for standard genome sequencing and annotation.</title>
        <authorList>
            <consortium name="The Broad Institute Genomics Platform"/>
            <consortium name="The Broad Institute Genome Sequencing Center for Infectious Disease"/>
            <person name="Wu L."/>
            <person name="Ma J."/>
        </authorList>
    </citation>
    <scope>NUCLEOTIDE SEQUENCE [LARGE SCALE GENOMIC DNA]</scope>
    <source>
        <strain evidence="3">JCM 17021</strain>
    </source>
</reference>
<dbReference type="EMBL" id="BAABCN010000015">
    <property type="protein sequence ID" value="GAA3891457.1"/>
    <property type="molecule type" value="Genomic_DNA"/>
</dbReference>
<evidence type="ECO:0000259" key="1">
    <source>
        <dbReference type="PROSITE" id="PS51186"/>
    </source>
</evidence>
<organism evidence="2 3">
    <name type="scientific">Leifsonia kafniensis</name>
    <dbReference type="NCBI Taxonomy" id="475957"/>
    <lineage>
        <taxon>Bacteria</taxon>
        <taxon>Bacillati</taxon>
        <taxon>Actinomycetota</taxon>
        <taxon>Actinomycetes</taxon>
        <taxon>Micrococcales</taxon>
        <taxon>Microbacteriaceae</taxon>
        <taxon>Leifsonia</taxon>
    </lineage>
</organism>
<dbReference type="PANTHER" id="PTHR13170">
    <property type="entry name" value="O-GLCNACASE"/>
    <property type="match status" value="1"/>
</dbReference>
<proteinExistence type="predicted"/>
<dbReference type="InterPro" id="IPR016181">
    <property type="entry name" value="Acyl_CoA_acyltransferase"/>
</dbReference>
<keyword evidence="3" id="KW-1185">Reference proteome</keyword>
<gene>
    <name evidence="2" type="ORF">GCM10022381_36680</name>
</gene>
<dbReference type="PANTHER" id="PTHR13170:SF16">
    <property type="entry name" value="PROTEIN O-GLCNACASE"/>
    <property type="match status" value="1"/>
</dbReference>
<dbReference type="Proteomes" id="UP001501803">
    <property type="component" value="Unassembled WGS sequence"/>
</dbReference>
<evidence type="ECO:0000313" key="2">
    <source>
        <dbReference type="EMBL" id="GAA3891457.1"/>
    </source>
</evidence>
<evidence type="ECO:0000313" key="3">
    <source>
        <dbReference type="Proteomes" id="UP001501803"/>
    </source>
</evidence>
<dbReference type="SUPFAM" id="SSF55729">
    <property type="entry name" value="Acyl-CoA N-acyltransferases (Nat)"/>
    <property type="match status" value="1"/>
</dbReference>
<accession>A0ABP7KYT1</accession>
<dbReference type="Pfam" id="PF00583">
    <property type="entry name" value="Acetyltransf_1"/>
    <property type="match status" value="1"/>
</dbReference>
<dbReference type="CDD" id="cd04301">
    <property type="entry name" value="NAT_SF"/>
    <property type="match status" value="1"/>
</dbReference>
<name>A0ABP7KYT1_9MICO</name>
<comment type="caution">
    <text evidence="2">The sequence shown here is derived from an EMBL/GenBank/DDBJ whole genome shotgun (WGS) entry which is preliminary data.</text>
</comment>
<dbReference type="RefSeq" id="WP_345069318.1">
    <property type="nucleotide sequence ID" value="NZ_BAABCN010000015.1"/>
</dbReference>
<dbReference type="Gene3D" id="3.40.630.30">
    <property type="match status" value="1"/>
</dbReference>
<dbReference type="InterPro" id="IPR051822">
    <property type="entry name" value="Glycosyl_Hydrolase_84"/>
</dbReference>
<protein>
    <recommendedName>
        <fullName evidence="1">N-acetyltransferase domain-containing protein</fullName>
    </recommendedName>
</protein>
<feature type="domain" description="N-acetyltransferase" evidence="1">
    <location>
        <begin position="61"/>
        <end position="226"/>
    </location>
</feature>
<dbReference type="InterPro" id="IPR000182">
    <property type="entry name" value="GNAT_dom"/>
</dbReference>